<gene>
    <name evidence="2" type="ORF">GSPATT00035149001</name>
</gene>
<dbReference type="InParanoid" id="A0C4F2"/>
<dbReference type="KEGG" id="ptm:GSPATT00035149001"/>
<keyword evidence="1" id="KW-1133">Transmembrane helix</keyword>
<sequence length="111" mass="12435">MFRYGLVGNIATYGGIAAIFAYVGINISINAGYELNNIIEISPKIDDELASQVLNSSKSPNISIDAKTDMRKAAAKQMLQDYQRKKKEPLEVFEQIEQKQSRKPQSKEPDI</sequence>
<feature type="transmembrane region" description="Helical" evidence="1">
    <location>
        <begin position="6"/>
        <end position="25"/>
    </location>
</feature>
<reference evidence="2 3" key="1">
    <citation type="journal article" date="2006" name="Nature">
        <title>Global trends of whole-genome duplications revealed by the ciliate Paramecium tetraurelia.</title>
        <authorList>
            <consortium name="Genoscope"/>
            <person name="Aury J.-M."/>
            <person name="Jaillon O."/>
            <person name="Duret L."/>
            <person name="Noel B."/>
            <person name="Jubin C."/>
            <person name="Porcel B.M."/>
            <person name="Segurens B."/>
            <person name="Daubin V."/>
            <person name="Anthouard V."/>
            <person name="Aiach N."/>
            <person name="Arnaiz O."/>
            <person name="Billaut A."/>
            <person name="Beisson J."/>
            <person name="Blanc I."/>
            <person name="Bouhouche K."/>
            <person name="Camara F."/>
            <person name="Duharcourt S."/>
            <person name="Guigo R."/>
            <person name="Gogendeau D."/>
            <person name="Katinka M."/>
            <person name="Keller A.-M."/>
            <person name="Kissmehl R."/>
            <person name="Klotz C."/>
            <person name="Koll F."/>
            <person name="Le Moue A."/>
            <person name="Lepere C."/>
            <person name="Malinsky S."/>
            <person name="Nowacki M."/>
            <person name="Nowak J.K."/>
            <person name="Plattner H."/>
            <person name="Poulain J."/>
            <person name="Ruiz F."/>
            <person name="Serrano V."/>
            <person name="Zagulski M."/>
            <person name="Dessen P."/>
            <person name="Betermier M."/>
            <person name="Weissenbach J."/>
            <person name="Scarpelli C."/>
            <person name="Schachter V."/>
            <person name="Sperling L."/>
            <person name="Meyer E."/>
            <person name="Cohen J."/>
            <person name="Wincker P."/>
        </authorList>
    </citation>
    <scope>NUCLEOTIDE SEQUENCE [LARGE SCALE GENOMIC DNA]</scope>
    <source>
        <strain evidence="2 3">Stock d4-2</strain>
    </source>
</reference>
<dbReference type="Proteomes" id="UP000000600">
    <property type="component" value="Unassembled WGS sequence"/>
</dbReference>
<evidence type="ECO:0000313" key="2">
    <source>
        <dbReference type="EMBL" id="CAK65669.1"/>
    </source>
</evidence>
<name>A0C4F2_PARTE</name>
<accession>A0C4F2</accession>
<evidence type="ECO:0000256" key="1">
    <source>
        <dbReference type="SAM" id="Phobius"/>
    </source>
</evidence>
<organism evidence="2 3">
    <name type="scientific">Paramecium tetraurelia</name>
    <dbReference type="NCBI Taxonomy" id="5888"/>
    <lineage>
        <taxon>Eukaryota</taxon>
        <taxon>Sar</taxon>
        <taxon>Alveolata</taxon>
        <taxon>Ciliophora</taxon>
        <taxon>Intramacronucleata</taxon>
        <taxon>Oligohymenophorea</taxon>
        <taxon>Peniculida</taxon>
        <taxon>Parameciidae</taxon>
        <taxon>Paramecium</taxon>
    </lineage>
</organism>
<dbReference type="OrthoDB" id="292408at2759"/>
<proteinExistence type="predicted"/>
<dbReference type="HOGENOM" id="CLU_2163292_0_0_1"/>
<dbReference type="AlphaFoldDB" id="A0C4F2"/>
<keyword evidence="3" id="KW-1185">Reference proteome</keyword>
<keyword evidence="1" id="KW-0812">Transmembrane</keyword>
<evidence type="ECO:0000313" key="3">
    <source>
        <dbReference type="Proteomes" id="UP000000600"/>
    </source>
</evidence>
<keyword evidence="1" id="KW-0472">Membrane</keyword>
<dbReference type="EMBL" id="CT868040">
    <property type="protein sequence ID" value="CAK65669.1"/>
    <property type="molecule type" value="Genomic_DNA"/>
</dbReference>
<dbReference type="RefSeq" id="XP_001433066.1">
    <property type="nucleotide sequence ID" value="XM_001433029.1"/>
</dbReference>
<dbReference type="GeneID" id="5018851"/>
<protein>
    <submittedName>
        <fullName evidence="2">Uncharacterized protein</fullName>
    </submittedName>
</protein>